<evidence type="ECO:0000256" key="4">
    <source>
        <dbReference type="ARBA" id="ARBA00020585"/>
    </source>
</evidence>
<keyword evidence="9 12" id="KW-0812">Transmembrane</keyword>
<comment type="similarity">
    <text evidence="3">Belongs to the glycosyltransferase 2 family. OpgH subfamily.</text>
</comment>
<dbReference type="NCBIfam" id="NF003958">
    <property type="entry name" value="PRK05454.2-1"/>
    <property type="match status" value="1"/>
</dbReference>
<keyword evidence="10 12" id="KW-1133">Transmembrane helix</keyword>
<feature type="transmembrane region" description="Helical" evidence="12">
    <location>
        <begin position="365"/>
        <end position="387"/>
    </location>
</feature>
<dbReference type="Proteomes" id="UP001363010">
    <property type="component" value="Unassembled WGS sequence"/>
</dbReference>
<dbReference type="SUPFAM" id="SSF53448">
    <property type="entry name" value="Nucleotide-diphospho-sugar transferases"/>
    <property type="match status" value="1"/>
</dbReference>
<evidence type="ECO:0000256" key="5">
    <source>
        <dbReference type="ARBA" id="ARBA00022475"/>
    </source>
</evidence>
<name>A0ABU8WB37_9BURK</name>
<reference evidence="14 15" key="1">
    <citation type="submission" date="2024-03" db="EMBL/GenBank/DDBJ databases">
        <title>Novel species of the genus Variovorax.</title>
        <authorList>
            <person name="Liu Q."/>
            <person name="Xin Y.-H."/>
        </authorList>
    </citation>
    <scope>NUCLEOTIDE SEQUENCE [LARGE SCALE GENOMIC DNA]</scope>
    <source>
        <strain evidence="14 15">KACC 18501</strain>
    </source>
</reference>
<dbReference type="InterPro" id="IPR050321">
    <property type="entry name" value="Glycosyltr_2/OpgH_subfam"/>
</dbReference>
<dbReference type="RefSeq" id="WP_340367635.1">
    <property type="nucleotide sequence ID" value="NZ_JBBKZV010000037.1"/>
</dbReference>
<evidence type="ECO:0000256" key="2">
    <source>
        <dbReference type="ARBA" id="ARBA00005001"/>
    </source>
</evidence>
<evidence type="ECO:0000256" key="8">
    <source>
        <dbReference type="ARBA" id="ARBA00022679"/>
    </source>
</evidence>
<dbReference type="NCBIfam" id="NF003962">
    <property type="entry name" value="PRK05454.2-5"/>
    <property type="match status" value="1"/>
</dbReference>
<keyword evidence="7 14" id="KW-0328">Glycosyltransferase</keyword>
<evidence type="ECO:0000313" key="15">
    <source>
        <dbReference type="Proteomes" id="UP001363010"/>
    </source>
</evidence>
<protein>
    <recommendedName>
        <fullName evidence="4">Glucans biosynthesis glucosyltransferase H</fullName>
    </recommendedName>
</protein>
<dbReference type="Gene3D" id="3.90.550.10">
    <property type="entry name" value="Spore Coat Polysaccharide Biosynthesis Protein SpsA, Chain A"/>
    <property type="match status" value="1"/>
</dbReference>
<accession>A0ABU8WB37</accession>
<evidence type="ECO:0000256" key="12">
    <source>
        <dbReference type="SAM" id="Phobius"/>
    </source>
</evidence>
<feature type="transmembrane region" description="Helical" evidence="12">
    <location>
        <begin position="12"/>
        <end position="33"/>
    </location>
</feature>
<feature type="transmembrane region" description="Helical" evidence="12">
    <location>
        <begin position="399"/>
        <end position="422"/>
    </location>
</feature>
<evidence type="ECO:0000256" key="9">
    <source>
        <dbReference type="ARBA" id="ARBA00022692"/>
    </source>
</evidence>
<dbReference type="Pfam" id="PF13632">
    <property type="entry name" value="Glyco_trans_2_3"/>
    <property type="match status" value="1"/>
</dbReference>
<dbReference type="PANTHER" id="PTHR43867">
    <property type="entry name" value="CELLULOSE SYNTHASE CATALYTIC SUBUNIT A [UDP-FORMING]"/>
    <property type="match status" value="1"/>
</dbReference>
<comment type="caution">
    <text evidence="14">The sequence shown here is derived from an EMBL/GenBank/DDBJ whole genome shotgun (WGS) entry which is preliminary data.</text>
</comment>
<evidence type="ECO:0000313" key="14">
    <source>
        <dbReference type="EMBL" id="MEJ8826597.1"/>
    </source>
</evidence>
<dbReference type="InterPro" id="IPR001173">
    <property type="entry name" value="Glyco_trans_2-like"/>
</dbReference>
<feature type="transmembrane region" description="Helical" evidence="12">
    <location>
        <begin position="39"/>
        <end position="62"/>
    </location>
</feature>
<keyword evidence="5" id="KW-1003">Cell membrane</keyword>
<dbReference type="GO" id="GO:0016757">
    <property type="term" value="F:glycosyltransferase activity"/>
    <property type="evidence" value="ECO:0007669"/>
    <property type="project" value="UniProtKB-KW"/>
</dbReference>
<gene>
    <name evidence="14" type="primary">mdoH</name>
    <name evidence="14" type="ORF">WKW80_32045</name>
</gene>
<evidence type="ECO:0000256" key="7">
    <source>
        <dbReference type="ARBA" id="ARBA00022676"/>
    </source>
</evidence>
<organism evidence="14 15">
    <name type="scientific">Variovorax humicola</name>
    <dbReference type="NCBI Taxonomy" id="1769758"/>
    <lineage>
        <taxon>Bacteria</taxon>
        <taxon>Pseudomonadati</taxon>
        <taxon>Pseudomonadota</taxon>
        <taxon>Betaproteobacteria</taxon>
        <taxon>Burkholderiales</taxon>
        <taxon>Comamonadaceae</taxon>
        <taxon>Variovorax</taxon>
    </lineage>
</organism>
<comment type="subcellular location">
    <subcellularLocation>
        <location evidence="1">Cell inner membrane</location>
        <topology evidence="1">Multi-pass membrane protein</topology>
    </subcellularLocation>
</comment>
<feature type="transmembrane region" description="Helical" evidence="12">
    <location>
        <begin position="514"/>
        <end position="534"/>
    </location>
</feature>
<keyword evidence="15" id="KW-1185">Reference proteome</keyword>
<dbReference type="InterPro" id="IPR029044">
    <property type="entry name" value="Nucleotide-diphossugar_trans"/>
</dbReference>
<evidence type="ECO:0000256" key="11">
    <source>
        <dbReference type="ARBA" id="ARBA00023136"/>
    </source>
</evidence>
<sequence length="581" mass="63351">MSAGLRWRRAGFALAVAATGLGLVWLMAATLFVERVDATGLAMLLAFAVTLPWTVVGFWNAAIGLALMGFSRNAAGLAAPHIQAADPRQRIEASTALLACVRNEDAGRLSHNLAWMLEGLIDSGEASAFRLYVLSDSDEPEIVAAEARMMSQLQARFGAAIALRYRCREQPHGFKAGNIRDFCESWGPLHDYAIVLDADSLMTPRAMLRLVRIMHARPAIGILQTLVTGLPSASAFTRIFQFGMRLGMRSYTLGAASWQGDCGPYWGHNAILRLQPFTAHCKLPELPGPPPLGGPVLSHDQLEAVLMRRAGYEVRVLPDEEGSWEENPPNLLEFIRRDLRWCQGNMQYLQLLAMPGLRPVSRCQLLLAIAMYLGAPAWLAFMVLGLWREQPFRPDLGLALFLMMLGMSVAPKLATLVDVLLCGPLRRAYGGAPRIACGIVLEFGFWVLTAPVVAMAVTAFLLGLPFGRRVGWVAQQRDVQRIDWQVALRGLWPQTALGLVLAGVVLLRTPGALWFWSPILAGLIGSIPFAWLSAHPAVGRWLMRWGLCRIPEEASTAPGPGPLRSLPVQASVAPSAVPAAE</sequence>
<keyword evidence="6" id="KW-0997">Cell inner membrane</keyword>
<proteinExistence type="inferred from homology"/>
<keyword evidence="11 12" id="KW-0472">Membrane</keyword>
<evidence type="ECO:0000259" key="13">
    <source>
        <dbReference type="Pfam" id="PF13632"/>
    </source>
</evidence>
<feature type="transmembrane region" description="Helical" evidence="12">
    <location>
        <begin position="486"/>
        <end position="507"/>
    </location>
</feature>
<evidence type="ECO:0000256" key="6">
    <source>
        <dbReference type="ARBA" id="ARBA00022519"/>
    </source>
</evidence>
<dbReference type="EMBL" id="JBBKZV010000037">
    <property type="protein sequence ID" value="MEJ8826597.1"/>
    <property type="molecule type" value="Genomic_DNA"/>
</dbReference>
<comment type="pathway">
    <text evidence="2">Glycan metabolism; osmoregulated periplasmic glucan (OPG) biosynthesis.</text>
</comment>
<keyword evidence="8 14" id="KW-0808">Transferase</keyword>
<evidence type="ECO:0000256" key="10">
    <source>
        <dbReference type="ARBA" id="ARBA00022989"/>
    </source>
</evidence>
<feature type="domain" description="Glycosyltransferase 2-like" evidence="13">
    <location>
        <begin position="194"/>
        <end position="387"/>
    </location>
</feature>
<dbReference type="PANTHER" id="PTHR43867:SF5">
    <property type="entry name" value="GLUCANS BIOSYNTHESIS GLUCOSYLTRANSFERASE H"/>
    <property type="match status" value="1"/>
</dbReference>
<evidence type="ECO:0000256" key="3">
    <source>
        <dbReference type="ARBA" id="ARBA00009337"/>
    </source>
</evidence>
<feature type="transmembrane region" description="Helical" evidence="12">
    <location>
        <begin position="443"/>
        <end position="466"/>
    </location>
</feature>
<evidence type="ECO:0000256" key="1">
    <source>
        <dbReference type="ARBA" id="ARBA00004429"/>
    </source>
</evidence>